<evidence type="ECO:0000313" key="2">
    <source>
        <dbReference type="EMBL" id="MBP2413455.1"/>
    </source>
</evidence>
<accession>A0ABS4YXB2</accession>
<organism evidence="2 3">
    <name type="scientific">Arthrobacter stackebrandtii</name>
    <dbReference type="NCBI Taxonomy" id="272161"/>
    <lineage>
        <taxon>Bacteria</taxon>
        <taxon>Bacillati</taxon>
        <taxon>Actinomycetota</taxon>
        <taxon>Actinomycetes</taxon>
        <taxon>Micrococcales</taxon>
        <taxon>Micrococcaceae</taxon>
        <taxon>Arthrobacter</taxon>
    </lineage>
</organism>
<feature type="transmembrane region" description="Helical" evidence="1">
    <location>
        <begin position="12"/>
        <end position="30"/>
    </location>
</feature>
<feature type="transmembrane region" description="Helical" evidence="1">
    <location>
        <begin position="36"/>
        <end position="57"/>
    </location>
</feature>
<protein>
    <recommendedName>
        <fullName evidence="4">PH domain-containing protein</fullName>
    </recommendedName>
</protein>
<keyword evidence="1" id="KW-0812">Transmembrane</keyword>
<keyword evidence="1" id="KW-0472">Membrane</keyword>
<evidence type="ECO:0000256" key="1">
    <source>
        <dbReference type="SAM" id="Phobius"/>
    </source>
</evidence>
<dbReference type="Proteomes" id="UP000711614">
    <property type="component" value="Unassembled WGS sequence"/>
</dbReference>
<proteinExistence type="predicted"/>
<evidence type="ECO:0000313" key="3">
    <source>
        <dbReference type="Proteomes" id="UP000711614"/>
    </source>
</evidence>
<keyword evidence="3" id="KW-1185">Reference proteome</keyword>
<evidence type="ECO:0008006" key="4">
    <source>
        <dbReference type="Google" id="ProtNLM"/>
    </source>
</evidence>
<reference evidence="2 3" key="1">
    <citation type="submission" date="2021-03" db="EMBL/GenBank/DDBJ databases">
        <title>Sequencing the genomes of 1000 actinobacteria strains.</title>
        <authorList>
            <person name="Klenk H.-P."/>
        </authorList>
    </citation>
    <scope>NUCLEOTIDE SEQUENCE [LARGE SCALE GENOMIC DNA]</scope>
    <source>
        <strain evidence="2 3">DSM 16005</strain>
    </source>
</reference>
<dbReference type="EMBL" id="JAGIOI010000001">
    <property type="protein sequence ID" value="MBP2413455.1"/>
    <property type="molecule type" value="Genomic_DNA"/>
</dbReference>
<comment type="caution">
    <text evidence="2">The sequence shown here is derived from an EMBL/GenBank/DDBJ whole genome shotgun (WGS) entry which is preliminary data.</text>
</comment>
<name>A0ABS4YXB2_9MICC</name>
<gene>
    <name evidence="2" type="ORF">JOF48_002254</name>
</gene>
<keyword evidence="1" id="KW-1133">Transmembrane helix</keyword>
<sequence length="149" mass="16089">MTSERVFLPRPIRWILLAAGVAFLASYALAEVRDLGLWFILTGVVPAFCTIVASFCWSRVRVAGAGVEFVWWPLFWRTVAFADIASVAEVELDPQEQGGWGLRKPAGGVVLVNRDGCGIQVTLKNGTFVSAVVAEPAPLVQEITARTAG</sequence>
<dbReference type="RefSeq" id="WP_209680743.1">
    <property type="nucleotide sequence ID" value="NZ_JAGIOI010000001.1"/>
</dbReference>